<keyword evidence="3" id="KW-0997">Cell inner membrane</keyword>
<keyword evidence="7" id="KW-1133">Transmembrane helix</keyword>
<feature type="transmembrane region" description="Helical" evidence="7">
    <location>
        <begin position="12"/>
        <end position="30"/>
    </location>
</feature>
<sequence>MPIISLLARVPLRALYLLSGVLSFLLYRVLRYRRRVVRENIAAALPERPVAEQRRIERAFYRYLADLVVEVIAASALPRSAFTSRVTLRNPQLFEAAIRDRGVPMLVLAIHQGNWEWMLHAATLSLDTPIHAVYKPLHSPRWDAFAVAMRSRFGSSPLPMQRAFRSVLRNRHHSVAYALVADQSASRHGYRTQFLGREASFYRGADQMARAVDAPVIFIQCRRLGRGHYEAVFHSLSMPPHDCPENAITERYVALAEQCIREQPETYLWSSRRWRRKAP</sequence>
<keyword evidence="2" id="KW-1003">Cell membrane</keyword>
<protein>
    <submittedName>
        <fullName evidence="8">KDO2-lipid IV(A) lauroyltransferase</fullName>
    </submittedName>
</protein>
<evidence type="ECO:0000256" key="5">
    <source>
        <dbReference type="ARBA" id="ARBA00023136"/>
    </source>
</evidence>
<dbReference type="OrthoDB" id="9803456at2"/>
<keyword evidence="7" id="KW-0812">Transmembrane</keyword>
<dbReference type="InterPro" id="IPR004960">
    <property type="entry name" value="LipA_acyltrans"/>
</dbReference>
<evidence type="ECO:0000313" key="8">
    <source>
        <dbReference type="EMBL" id="TCO77552.1"/>
    </source>
</evidence>
<dbReference type="CDD" id="cd07984">
    <property type="entry name" value="LPLAT_LABLAT-like"/>
    <property type="match status" value="1"/>
</dbReference>
<keyword evidence="4 8" id="KW-0808">Transferase</keyword>
<dbReference type="Pfam" id="PF03279">
    <property type="entry name" value="Lip_A_acyltrans"/>
    <property type="match status" value="1"/>
</dbReference>
<dbReference type="EMBL" id="SLWX01000002">
    <property type="protein sequence ID" value="TCO77552.1"/>
    <property type="molecule type" value="Genomic_DNA"/>
</dbReference>
<accession>A0A4R2KWY1</accession>
<proteinExistence type="predicted"/>
<keyword evidence="9" id="KW-1185">Reference proteome</keyword>
<evidence type="ECO:0000256" key="6">
    <source>
        <dbReference type="ARBA" id="ARBA00023315"/>
    </source>
</evidence>
<dbReference type="Proteomes" id="UP000294980">
    <property type="component" value="Unassembled WGS sequence"/>
</dbReference>
<keyword evidence="5 7" id="KW-0472">Membrane</keyword>
<dbReference type="GO" id="GO:0009247">
    <property type="term" value="P:glycolipid biosynthetic process"/>
    <property type="evidence" value="ECO:0007669"/>
    <property type="project" value="UniProtKB-ARBA"/>
</dbReference>
<evidence type="ECO:0000256" key="2">
    <source>
        <dbReference type="ARBA" id="ARBA00022475"/>
    </source>
</evidence>
<reference evidence="8 9" key="1">
    <citation type="submission" date="2019-03" db="EMBL/GenBank/DDBJ databases">
        <title>Genomic Encyclopedia of Type Strains, Phase IV (KMG-IV): sequencing the most valuable type-strain genomes for metagenomic binning, comparative biology and taxonomic classification.</title>
        <authorList>
            <person name="Goeker M."/>
        </authorList>
    </citation>
    <scope>NUCLEOTIDE SEQUENCE [LARGE SCALE GENOMIC DNA]</scope>
    <source>
        <strain evidence="8 9">DSM 23344</strain>
    </source>
</reference>
<evidence type="ECO:0000256" key="1">
    <source>
        <dbReference type="ARBA" id="ARBA00004533"/>
    </source>
</evidence>
<name>A0A4R2KWY1_9GAMM</name>
<dbReference type="PANTHER" id="PTHR30606">
    <property type="entry name" value="LIPID A BIOSYNTHESIS LAUROYL ACYLTRANSFERASE"/>
    <property type="match status" value="1"/>
</dbReference>
<comment type="subcellular location">
    <subcellularLocation>
        <location evidence="1">Cell inner membrane</location>
    </subcellularLocation>
</comment>
<evidence type="ECO:0000313" key="9">
    <source>
        <dbReference type="Proteomes" id="UP000294980"/>
    </source>
</evidence>
<evidence type="ECO:0000256" key="4">
    <source>
        <dbReference type="ARBA" id="ARBA00022679"/>
    </source>
</evidence>
<dbReference type="GO" id="GO:0016746">
    <property type="term" value="F:acyltransferase activity"/>
    <property type="evidence" value="ECO:0007669"/>
    <property type="project" value="UniProtKB-KW"/>
</dbReference>
<evidence type="ECO:0000256" key="7">
    <source>
        <dbReference type="SAM" id="Phobius"/>
    </source>
</evidence>
<gene>
    <name evidence="8" type="ORF">EV688_1029</name>
</gene>
<dbReference type="GO" id="GO:0005886">
    <property type="term" value="C:plasma membrane"/>
    <property type="evidence" value="ECO:0007669"/>
    <property type="project" value="UniProtKB-SubCell"/>
</dbReference>
<comment type="caution">
    <text evidence="8">The sequence shown here is derived from an EMBL/GenBank/DDBJ whole genome shotgun (WGS) entry which is preliminary data.</text>
</comment>
<evidence type="ECO:0000256" key="3">
    <source>
        <dbReference type="ARBA" id="ARBA00022519"/>
    </source>
</evidence>
<dbReference type="PANTHER" id="PTHR30606:SF10">
    <property type="entry name" value="PHOSPHATIDYLINOSITOL MANNOSIDE ACYLTRANSFERASE"/>
    <property type="match status" value="1"/>
</dbReference>
<organism evidence="8 9">
    <name type="scientific">Chromatocurvus halotolerans</name>
    <dbReference type="NCBI Taxonomy" id="1132028"/>
    <lineage>
        <taxon>Bacteria</taxon>
        <taxon>Pseudomonadati</taxon>
        <taxon>Pseudomonadota</taxon>
        <taxon>Gammaproteobacteria</taxon>
        <taxon>Cellvibrionales</taxon>
        <taxon>Halieaceae</taxon>
        <taxon>Chromatocurvus</taxon>
    </lineage>
</organism>
<keyword evidence="6" id="KW-0012">Acyltransferase</keyword>
<dbReference type="AlphaFoldDB" id="A0A4R2KWY1"/>
<dbReference type="RefSeq" id="WP_117314364.1">
    <property type="nucleotide sequence ID" value="NZ_QQSW01000001.1"/>
</dbReference>